<dbReference type="SUPFAM" id="SSF52172">
    <property type="entry name" value="CheY-like"/>
    <property type="match status" value="1"/>
</dbReference>
<evidence type="ECO:0000256" key="1">
    <source>
        <dbReference type="PROSITE-ProRule" id="PRU00169"/>
    </source>
</evidence>
<dbReference type="SMART" id="SM00091">
    <property type="entry name" value="PAS"/>
    <property type="match status" value="1"/>
</dbReference>
<accession>A0A1I0MH35</accession>
<dbReference type="OrthoDB" id="8127at2157"/>
<gene>
    <name evidence="4" type="ORF">SAMN04487945_0065</name>
</gene>
<protein>
    <submittedName>
        <fullName evidence="4">PAS domain S-box-containing protein</fullName>
    </submittedName>
</protein>
<dbReference type="Gene3D" id="3.40.50.2300">
    <property type="match status" value="1"/>
</dbReference>
<dbReference type="InterPro" id="IPR001789">
    <property type="entry name" value="Sig_transdc_resp-reg_receiver"/>
</dbReference>
<dbReference type="PROSITE" id="PS50110">
    <property type="entry name" value="RESPONSE_REGULATORY"/>
    <property type="match status" value="1"/>
</dbReference>
<dbReference type="STRING" id="355548.SAMN04487945_0065"/>
<dbReference type="InterPro" id="IPR035965">
    <property type="entry name" value="PAS-like_dom_sf"/>
</dbReference>
<dbReference type="GO" id="GO:0000160">
    <property type="term" value="P:phosphorelay signal transduction system"/>
    <property type="evidence" value="ECO:0007669"/>
    <property type="project" value="InterPro"/>
</dbReference>
<feature type="domain" description="PAS" evidence="3">
    <location>
        <begin position="143"/>
        <end position="213"/>
    </location>
</feature>
<name>A0A1I0MH35_9EURY</name>
<dbReference type="InterPro" id="IPR013656">
    <property type="entry name" value="PAS_4"/>
</dbReference>
<organism evidence="4 5">
    <name type="scientific">Halobacterium jilantaiense</name>
    <dbReference type="NCBI Taxonomy" id="355548"/>
    <lineage>
        <taxon>Archaea</taxon>
        <taxon>Methanobacteriati</taxon>
        <taxon>Methanobacteriota</taxon>
        <taxon>Stenosarchaea group</taxon>
        <taxon>Halobacteria</taxon>
        <taxon>Halobacteriales</taxon>
        <taxon>Halobacteriaceae</taxon>
        <taxon>Halobacterium</taxon>
    </lineage>
</organism>
<evidence type="ECO:0000313" key="5">
    <source>
        <dbReference type="Proteomes" id="UP000198518"/>
    </source>
</evidence>
<dbReference type="RefSeq" id="WP_089667161.1">
    <property type="nucleotide sequence ID" value="NZ_FOJA01000001.1"/>
</dbReference>
<keyword evidence="5" id="KW-1185">Reference proteome</keyword>
<dbReference type="NCBIfam" id="TIGR00229">
    <property type="entry name" value="sensory_box"/>
    <property type="match status" value="1"/>
</dbReference>
<evidence type="ECO:0000259" key="2">
    <source>
        <dbReference type="PROSITE" id="PS50110"/>
    </source>
</evidence>
<dbReference type="InterPro" id="IPR000014">
    <property type="entry name" value="PAS"/>
</dbReference>
<dbReference type="Gene3D" id="3.30.450.20">
    <property type="entry name" value="PAS domain"/>
    <property type="match status" value="1"/>
</dbReference>
<reference evidence="4 5" key="1">
    <citation type="submission" date="2016-10" db="EMBL/GenBank/DDBJ databases">
        <authorList>
            <person name="de Groot N.N."/>
        </authorList>
    </citation>
    <scope>NUCLEOTIDE SEQUENCE [LARGE SCALE GENOMIC DNA]</scope>
    <source>
        <strain evidence="4 5">CGMCC 1.5337</strain>
    </source>
</reference>
<feature type="domain" description="Response regulatory" evidence="2">
    <location>
        <begin position="10"/>
        <end position="126"/>
    </location>
</feature>
<dbReference type="PROSITE" id="PS50112">
    <property type="entry name" value="PAS"/>
    <property type="match status" value="1"/>
</dbReference>
<dbReference type="CDD" id="cd00130">
    <property type="entry name" value="PAS"/>
    <property type="match status" value="1"/>
</dbReference>
<dbReference type="InterPro" id="IPR011006">
    <property type="entry name" value="CheY-like_superfamily"/>
</dbReference>
<dbReference type="Pfam" id="PF08448">
    <property type="entry name" value="PAS_4"/>
    <property type="match status" value="1"/>
</dbReference>
<sequence>MSTLTSEQPAVAYVASTARSRAAGERALARHGTEPVAAAADADAAVEAVAAGADCVVVEQTDDPPGTDALGALAAVRRADPAVPVVVFERERAASIAADAIDFDVTEYVRESDAADESALAAVAEAAERAADSYRAEQEVAMVNDLARTVYERVTDGFLALDDDWTVTYLNAAAEDILGVDREDVLGERLWAAFPEATDYAFHREYHRAMTTQEPVAFRERFPPLDETFEVRVFPADDGLSVHFRTITEGESPARGDDPLLELANVVSADLSASLDRVRSDLVAVEEHCGCESDALADALASVDRMTDLVARAEALAAGRPADWTNE</sequence>
<dbReference type="EMBL" id="FOJA01000001">
    <property type="protein sequence ID" value="SEV87685.1"/>
    <property type="molecule type" value="Genomic_DNA"/>
</dbReference>
<proteinExistence type="predicted"/>
<dbReference type="AlphaFoldDB" id="A0A1I0MH35"/>
<evidence type="ECO:0000313" key="4">
    <source>
        <dbReference type="EMBL" id="SEV87685.1"/>
    </source>
</evidence>
<dbReference type="Proteomes" id="UP000198518">
    <property type="component" value="Unassembled WGS sequence"/>
</dbReference>
<evidence type="ECO:0000259" key="3">
    <source>
        <dbReference type="PROSITE" id="PS50112"/>
    </source>
</evidence>
<comment type="caution">
    <text evidence="1">Lacks conserved residue(s) required for the propagation of feature annotation.</text>
</comment>
<dbReference type="SUPFAM" id="SSF55785">
    <property type="entry name" value="PYP-like sensor domain (PAS domain)"/>
    <property type="match status" value="1"/>
</dbReference>